<dbReference type="Proteomes" id="UP000035037">
    <property type="component" value="Unassembled WGS sequence"/>
</dbReference>
<dbReference type="EC" id="6.3.2.2" evidence="5"/>
<evidence type="ECO:0000256" key="1">
    <source>
        <dbReference type="ARBA" id="ARBA00022598"/>
    </source>
</evidence>
<dbReference type="SUPFAM" id="SSF55931">
    <property type="entry name" value="Glutamine synthetase/guanido kinase"/>
    <property type="match status" value="1"/>
</dbReference>
<dbReference type="InterPro" id="IPR050141">
    <property type="entry name" value="GCL_type2/YbdK_subfam"/>
</dbReference>
<dbReference type="InterPro" id="IPR014746">
    <property type="entry name" value="Gln_synth/guanido_kin_cat_dom"/>
</dbReference>
<dbReference type="AlphaFoldDB" id="A0A0G8ARX1"/>
<dbReference type="InterPro" id="IPR011793">
    <property type="entry name" value="YbdK"/>
</dbReference>
<dbReference type="GO" id="GO:0004357">
    <property type="term" value="F:glutamate-cysteine ligase activity"/>
    <property type="evidence" value="ECO:0007669"/>
    <property type="project" value="UniProtKB-EC"/>
</dbReference>
<reference evidence="6 7" key="1">
    <citation type="submission" date="2015-02" db="EMBL/GenBank/DDBJ databases">
        <authorList>
            <person name="Slaby B."/>
            <person name="Hentschel U."/>
        </authorList>
    </citation>
    <scope>NUCLEOTIDE SEQUENCE [LARGE SCALE GENOMIC DNA]</scope>
    <source>
        <strain evidence="6">15L</strain>
    </source>
</reference>
<keyword evidence="3 5" id="KW-0067">ATP-binding</keyword>
<dbReference type="InterPro" id="IPR006336">
    <property type="entry name" value="GCS2"/>
</dbReference>
<evidence type="ECO:0000256" key="2">
    <source>
        <dbReference type="ARBA" id="ARBA00022741"/>
    </source>
</evidence>
<dbReference type="STRING" id="431041.FLM9_675"/>
<proteinExistence type="inferred from homology"/>
<dbReference type="PATRIC" id="fig|1608419.3.peg.1341"/>
<dbReference type="Gene3D" id="3.30.590.20">
    <property type="match status" value="1"/>
</dbReference>
<name>A0A0G8ARX1_9SYNE</name>
<accession>A0A0G8ARX1</accession>
<dbReference type="PANTHER" id="PTHR36510">
    <property type="entry name" value="GLUTAMATE--CYSTEINE LIGASE 2-RELATED"/>
    <property type="match status" value="1"/>
</dbReference>
<evidence type="ECO:0000256" key="5">
    <source>
        <dbReference type="HAMAP-Rule" id="MF_01609"/>
    </source>
</evidence>
<dbReference type="GO" id="GO:0005524">
    <property type="term" value="F:ATP binding"/>
    <property type="evidence" value="ECO:0007669"/>
    <property type="project" value="UniProtKB-KW"/>
</dbReference>
<comment type="catalytic activity">
    <reaction evidence="4 5">
        <text>L-cysteine + L-glutamate + ATP = gamma-L-glutamyl-L-cysteine + ADP + phosphate + H(+)</text>
        <dbReference type="Rhea" id="RHEA:13285"/>
        <dbReference type="ChEBI" id="CHEBI:15378"/>
        <dbReference type="ChEBI" id="CHEBI:29985"/>
        <dbReference type="ChEBI" id="CHEBI:30616"/>
        <dbReference type="ChEBI" id="CHEBI:35235"/>
        <dbReference type="ChEBI" id="CHEBI:43474"/>
        <dbReference type="ChEBI" id="CHEBI:58173"/>
        <dbReference type="ChEBI" id="CHEBI:456216"/>
        <dbReference type="EC" id="6.3.2.2"/>
    </reaction>
</comment>
<dbReference type="GO" id="GO:0042398">
    <property type="term" value="P:modified amino acid biosynthetic process"/>
    <property type="evidence" value="ECO:0007669"/>
    <property type="project" value="InterPro"/>
</dbReference>
<organism evidence="6 7">
    <name type="scientific">Candidatus Synechococcus spongiarum 15L</name>
    <dbReference type="NCBI Taxonomy" id="1608419"/>
    <lineage>
        <taxon>Bacteria</taxon>
        <taxon>Bacillati</taxon>
        <taxon>Cyanobacteriota</taxon>
        <taxon>Cyanophyceae</taxon>
        <taxon>Synechococcales</taxon>
        <taxon>Synechococcaceae</taxon>
        <taxon>Synechococcus</taxon>
    </lineage>
</organism>
<protein>
    <recommendedName>
        <fullName evidence="5">Putative glutamate--cysteine ligase 2</fullName>
        <ecNumber evidence="5">6.3.2.2</ecNumber>
    </recommendedName>
    <alternativeName>
        <fullName evidence="5">Gamma-glutamylcysteine synthetase 2</fullName>
        <shortName evidence="5">GCS 2</shortName>
        <shortName evidence="5">Gamma-GCS 2</shortName>
    </alternativeName>
</protein>
<comment type="function">
    <text evidence="5">ATP-dependent carboxylate-amine ligase which exhibits weak glutamate--cysteine ligase activity.</text>
</comment>
<sequence length="387" mass="43928">MTDSSDRFPVTLGVEEELFLVDPRSGDLLADPDVGIFEACGNTCTPHKVVRELCRCQIETNTRVCNSVAEVRTALRDTRKIVIDAAERHGALVMASSTHPFAAWEMQKVSPGERYQRFLANFQDNVRQFVISGMHVHAGFGDPDTRILVMTGLRRYLPLLHALSTSSPFSGSRETGFKSYRLSLVGALPRTGMPNPLYSRADYDRMMAEYRRLNFIRDGSELWWDIRPSHAFPTIELRICDVCTRIEDGVSVVALYACLIRWLMRQAQVGKLPAEPFTELIEEDRWIAQRYGVSAVFGRRSREGGRMKCLHILEELQEQLADDARALDCETELRHTLTVAREGTCADRQLDLYRHRRQEGDSHRAALGRVVDLLLTQTREDVTESAP</sequence>
<evidence type="ECO:0000256" key="3">
    <source>
        <dbReference type="ARBA" id="ARBA00022840"/>
    </source>
</evidence>
<keyword evidence="1 5" id="KW-0436">Ligase</keyword>
<dbReference type="HAMAP" id="MF_01609">
    <property type="entry name" value="Glu_cys_ligase_2"/>
    <property type="match status" value="1"/>
</dbReference>
<reference evidence="6 7" key="2">
    <citation type="submission" date="2015-05" db="EMBL/GenBank/DDBJ databases">
        <title>Lifestyle Evolution in Cyanobacterial Symbionts of Sponges.</title>
        <authorList>
            <person name="Burgsdorf I."/>
            <person name="Slaby B.M."/>
            <person name="Handley K.M."/>
            <person name="Haber M."/>
            <person name="Blom J."/>
            <person name="Marshall C.W."/>
            <person name="Gilbert J.A."/>
            <person name="Hentschel U."/>
            <person name="Steindler L."/>
        </authorList>
    </citation>
    <scope>NUCLEOTIDE SEQUENCE [LARGE SCALE GENOMIC DNA]</scope>
    <source>
        <strain evidence="6">15L</strain>
    </source>
</reference>
<dbReference type="PANTHER" id="PTHR36510:SF1">
    <property type="entry name" value="GLUTAMATE--CYSTEINE LIGASE 2-RELATED"/>
    <property type="match status" value="1"/>
</dbReference>
<keyword evidence="2 5" id="KW-0547">Nucleotide-binding</keyword>
<comment type="similarity">
    <text evidence="5">Belongs to the glutamate--cysteine ligase type 2 family. YbdK subfamily.</text>
</comment>
<dbReference type="NCBIfam" id="NF010039">
    <property type="entry name" value="PRK13515.1"/>
    <property type="match status" value="1"/>
</dbReference>
<evidence type="ECO:0000313" key="7">
    <source>
        <dbReference type="Proteomes" id="UP000035037"/>
    </source>
</evidence>
<dbReference type="Pfam" id="PF04107">
    <property type="entry name" value="GCS2"/>
    <property type="match status" value="1"/>
</dbReference>
<evidence type="ECO:0000256" key="4">
    <source>
        <dbReference type="ARBA" id="ARBA00048819"/>
    </source>
</evidence>
<dbReference type="NCBIfam" id="TIGR02050">
    <property type="entry name" value="gshA_cyan_rel"/>
    <property type="match status" value="1"/>
</dbReference>
<evidence type="ECO:0000313" key="6">
    <source>
        <dbReference type="EMBL" id="KKZ10017.1"/>
    </source>
</evidence>
<gene>
    <name evidence="6" type="ORF">TQ37_10065</name>
</gene>
<dbReference type="EMBL" id="JYFQ01000215">
    <property type="protein sequence ID" value="KKZ10017.1"/>
    <property type="molecule type" value="Genomic_DNA"/>
</dbReference>
<comment type="caution">
    <text evidence="6">The sequence shown here is derived from an EMBL/GenBank/DDBJ whole genome shotgun (WGS) entry which is preliminary data.</text>
</comment>